<organism evidence="1 2">
    <name type="scientific">Streptomyces durmitorensis</name>
    <dbReference type="NCBI Taxonomy" id="319947"/>
    <lineage>
        <taxon>Bacteria</taxon>
        <taxon>Bacillati</taxon>
        <taxon>Actinomycetota</taxon>
        <taxon>Actinomycetes</taxon>
        <taxon>Kitasatosporales</taxon>
        <taxon>Streptomycetaceae</taxon>
        <taxon>Streptomyces</taxon>
    </lineage>
</organism>
<protein>
    <submittedName>
        <fullName evidence="1">DUF6519 domain-containing protein</fullName>
    </submittedName>
</protein>
<dbReference type="InterPro" id="IPR045392">
    <property type="entry name" value="DUF6519"/>
</dbReference>
<accession>A0ABY4Q4Q6</accession>
<sequence length="433" mass="47977">MAGDYSSVGFDVYKHFSGVLMQQGRVQLDRDWNEQADILRHLLRSLAADLIGPHGGPGSGFEIGAPKDLPRDVTIAPGHYYVDGILCENDGVRDAPELPLPPCRYSRQPDLPSPPELEANGDYLVYLDVWEREVVALQDDTIRETALGGPDTTARSQVVWQVKALSVKDDKDFDPGRPDDHLRASLPASTGRLRVRARPLRTSDDPCIASPDARYRGLENQLYRIEIHRSGPPGQATFTWSRENASVVLAVSRVTDRSVTLESLGRDERSSLHVNDQVEVIDDNCVLQGGRGPLFRVDGVSADDRSVELDGRPPLSDADRHPLLRRWDHREPADGDLIDGALPLDAGTWLDLEDGVQVWFEAGGNYRSGDHWLVPARTATGEVVWPGPPDSPEYRPPLGVRHHYAPLQRISLDPSGRVSLDRTYRRTIKPSAS</sequence>
<dbReference type="Pfam" id="PF20129">
    <property type="entry name" value="DUF6519"/>
    <property type="match status" value="2"/>
</dbReference>
<evidence type="ECO:0000313" key="2">
    <source>
        <dbReference type="Proteomes" id="UP000829992"/>
    </source>
</evidence>
<name>A0ABY4Q4Q6_9ACTN</name>
<dbReference type="EMBL" id="CP097289">
    <property type="protein sequence ID" value="UQT60680.1"/>
    <property type="molecule type" value="Genomic_DNA"/>
</dbReference>
<dbReference type="Proteomes" id="UP000829992">
    <property type="component" value="Chromosome"/>
</dbReference>
<keyword evidence="2" id="KW-1185">Reference proteome</keyword>
<gene>
    <name evidence="1" type="ORF">M4V62_39530</name>
</gene>
<proteinExistence type="predicted"/>
<dbReference type="RefSeq" id="WP_249592013.1">
    <property type="nucleotide sequence ID" value="NZ_BAAAQL010000018.1"/>
</dbReference>
<reference evidence="1 2" key="1">
    <citation type="submission" date="2022-05" db="EMBL/GenBank/DDBJ databases">
        <authorList>
            <person name="Zhou X."/>
            <person name="Li K."/>
            <person name="Man Y."/>
        </authorList>
    </citation>
    <scope>NUCLEOTIDE SEQUENCE [LARGE SCALE GENOMIC DNA]</scope>
    <source>
        <strain evidence="1 2">MS405</strain>
    </source>
</reference>
<evidence type="ECO:0000313" key="1">
    <source>
        <dbReference type="EMBL" id="UQT60680.1"/>
    </source>
</evidence>